<evidence type="ECO:0000259" key="2">
    <source>
        <dbReference type="Pfam" id="PF13091"/>
    </source>
</evidence>
<dbReference type="SUPFAM" id="SSF56024">
    <property type="entry name" value="Phospholipase D/nuclease"/>
    <property type="match status" value="1"/>
</dbReference>
<proteinExistence type="predicted"/>
<evidence type="ECO:0000313" key="4">
    <source>
        <dbReference type="Proteomes" id="UP000494329"/>
    </source>
</evidence>
<protein>
    <recommendedName>
        <fullName evidence="2">Phospholipase D-like domain-containing protein</fullName>
    </recommendedName>
</protein>
<dbReference type="InterPro" id="IPR025202">
    <property type="entry name" value="PLD-like_dom"/>
</dbReference>
<evidence type="ECO:0000313" key="3">
    <source>
        <dbReference type="EMBL" id="CAB3764291.1"/>
    </source>
</evidence>
<keyword evidence="4" id="KW-1185">Reference proteome</keyword>
<dbReference type="EMBL" id="CADIKF010000037">
    <property type="protein sequence ID" value="CAB3764291.1"/>
    <property type="molecule type" value="Genomic_DNA"/>
</dbReference>
<reference evidence="3 4" key="1">
    <citation type="submission" date="2020-04" db="EMBL/GenBank/DDBJ databases">
        <authorList>
            <person name="De Canck E."/>
        </authorList>
    </citation>
    <scope>NUCLEOTIDE SEQUENCE [LARGE SCALE GENOMIC DNA]</scope>
    <source>
        <strain evidence="3 4">LMG 29739</strain>
    </source>
</reference>
<dbReference type="RefSeq" id="WP_175113139.1">
    <property type="nucleotide sequence ID" value="NZ_CADIKF010000037.1"/>
</dbReference>
<dbReference type="Proteomes" id="UP000494329">
    <property type="component" value="Unassembled WGS sequence"/>
</dbReference>
<dbReference type="Gene3D" id="3.30.870.10">
    <property type="entry name" value="Endonuclease Chain A"/>
    <property type="match status" value="1"/>
</dbReference>
<sequence>MFYSQPLATRFGTDLIRHLGAETWDRLDIAVAWVRASGIAHIAPALTAFLQRGKELHVVVGIDLDNTTKEGLEGLLSLQEHGTASIFIHHNEAGTIFHPKLYLFRNSTHGTLIVGSNNITEAGLFQNTEAGLEINVALNDPVIVSAENALDAWRDISLGLARRLDTEFLTELVDNGYLKDEATVKAEAAARRKSVGSGTSRKKLFGGVSVTPPAKPASPPVAVSPAAAKAPKTSVPTAPAGAAPIPVTTGKVLLMRVRKARGTQVQIPLAVLREPFFGGATQVTSVADGVARGIHATHAKRAQSTNPNTLKLEMPETHNMNDPVARFERSAAGIQYEVYDATSPKGQSIMQSLTAGRLMSPPTTRLTVPSAPNSSTWWRFI</sequence>
<evidence type="ECO:0000256" key="1">
    <source>
        <dbReference type="SAM" id="MobiDB-lite"/>
    </source>
</evidence>
<feature type="domain" description="Phospholipase D-like" evidence="2">
    <location>
        <begin position="41"/>
        <end position="135"/>
    </location>
</feature>
<organism evidence="3 4">
    <name type="scientific">Paraburkholderia solisilvae</name>
    <dbReference type="NCBI Taxonomy" id="624376"/>
    <lineage>
        <taxon>Bacteria</taxon>
        <taxon>Pseudomonadati</taxon>
        <taxon>Pseudomonadota</taxon>
        <taxon>Betaproteobacteria</taxon>
        <taxon>Burkholderiales</taxon>
        <taxon>Burkholderiaceae</taxon>
        <taxon>Paraburkholderia</taxon>
    </lineage>
</organism>
<gene>
    <name evidence="3" type="ORF">LMG29739_04327</name>
</gene>
<dbReference type="AlphaFoldDB" id="A0A6J5EG01"/>
<accession>A0A6J5EG01</accession>
<feature type="region of interest" description="Disordered" evidence="1">
    <location>
        <begin position="206"/>
        <end position="225"/>
    </location>
</feature>
<name>A0A6J5EG01_9BURK</name>
<dbReference type="Pfam" id="PF13091">
    <property type="entry name" value="PLDc_2"/>
    <property type="match status" value="1"/>
</dbReference>